<sequence>MASFMKEYEHLKIQLKDIKLATNDFHEKNVIGNGGFGKVYEGELCHSQSEKKSLVALKRLDHKYGQGDPQFWKEIMMLFQYRHQNLISLLGYCIKEGEMIIIYEHASRGSLERYLNDVTLTWAQRIKICLDAAKGISFLYEPNKRKQRVQLQVFEEYKHILESASQSLAYGSLVELKQILRIGIHLKDYTTWFSLNEKGEHSVTISIKDCLIPIDDFPSQYKSYMYSRFPASIYETKTKGFKTHVKTDLLSPLLTYTVNLVFRNYCPEKEYIDFKYRLKGETTTSTVKLANKRTLPNYLYISELCQFNSDGNIVDIEIDFEDHRKDIEVEGISFEPLEKVEDQVSKDKVEIPMPQL</sequence>
<keyword evidence="1" id="KW-0723">Serine/threonine-protein kinase</keyword>
<dbReference type="InterPro" id="IPR001245">
    <property type="entry name" value="Ser-Thr/Tyr_kinase_cat_dom"/>
</dbReference>
<dbReference type="EMBL" id="BKCJ010004089">
    <property type="protein sequence ID" value="GEU58958.1"/>
    <property type="molecule type" value="Genomic_DNA"/>
</dbReference>
<dbReference type="FunFam" id="3.30.200.20:FF:000039">
    <property type="entry name" value="receptor-like protein kinase FERONIA"/>
    <property type="match status" value="1"/>
</dbReference>
<feature type="domain" description="Protein kinase" evidence="7">
    <location>
        <begin position="25"/>
        <end position="356"/>
    </location>
</feature>
<evidence type="ECO:0000256" key="6">
    <source>
        <dbReference type="PROSITE-ProRule" id="PRU10141"/>
    </source>
</evidence>
<keyword evidence="5 6" id="KW-0067">ATP-binding</keyword>
<dbReference type="GO" id="GO:0009506">
    <property type="term" value="C:plasmodesma"/>
    <property type="evidence" value="ECO:0007669"/>
    <property type="project" value="TreeGrafter"/>
</dbReference>
<dbReference type="InterPro" id="IPR011009">
    <property type="entry name" value="Kinase-like_dom_sf"/>
</dbReference>
<proteinExistence type="predicted"/>
<feature type="binding site" evidence="6">
    <location>
        <position position="58"/>
    </location>
    <ligand>
        <name>ATP</name>
        <dbReference type="ChEBI" id="CHEBI:30616"/>
    </ligand>
</feature>
<dbReference type="GO" id="GO:0005886">
    <property type="term" value="C:plasma membrane"/>
    <property type="evidence" value="ECO:0007669"/>
    <property type="project" value="TreeGrafter"/>
</dbReference>
<keyword evidence="3 6" id="KW-0547">Nucleotide-binding</keyword>
<dbReference type="GO" id="GO:0004714">
    <property type="term" value="F:transmembrane receptor protein tyrosine kinase activity"/>
    <property type="evidence" value="ECO:0007669"/>
    <property type="project" value="InterPro"/>
</dbReference>
<dbReference type="PANTHER" id="PTHR27003">
    <property type="entry name" value="OS07G0166700 PROTEIN"/>
    <property type="match status" value="1"/>
</dbReference>
<dbReference type="Pfam" id="PF07714">
    <property type="entry name" value="PK_Tyr_Ser-Thr"/>
    <property type="match status" value="1"/>
</dbReference>
<dbReference type="PROSITE" id="PS50011">
    <property type="entry name" value="PROTEIN_KINASE_DOM"/>
    <property type="match status" value="1"/>
</dbReference>
<dbReference type="SUPFAM" id="SSF56112">
    <property type="entry name" value="Protein kinase-like (PK-like)"/>
    <property type="match status" value="1"/>
</dbReference>
<dbReference type="AlphaFoldDB" id="A0A6L2LB07"/>
<dbReference type="InterPro" id="IPR017441">
    <property type="entry name" value="Protein_kinase_ATP_BS"/>
</dbReference>
<name>A0A6L2LB07_TANCI</name>
<evidence type="ECO:0000256" key="2">
    <source>
        <dbReference type="ARBA" id="ARBA00022679"/>
    </source>
</evidence>
<evidence type="ECO:0000259" key="7">
    <source>
        <dbReference type="PROSITE" id="PS50011"/>
    </source>
</evidence>
<dbReference type="Gene3D" id="1.10.510.10">
    <property type="entry name" value="Transferase(Phosphotransferase) domain 1"/>
    <property type="match status" value="1"/>
</dbReference>
<protein>
    <submittedName>
        <fullName evidence="8">Protein kinase-like domain, phloem protein 2-like protein</fullName>
    </submittedName>
</protein>
<dbReference type="InterPro" id="IPR000719">
    <property type="entry name" value="Prot_kinase_dom"/>
</dbReference>
<dbReference type="GO" id="GO:0004674">
    <property type="term" value="F:protein serine/threonine kinase activity"/>
    <property type="evidence" value="ECO:0007669"/>
    <property type="project" value="UniProtKB-KW"/>
</dbReference>
<organism evidence="8">
    <name type="scientific">Tanacetum cinerariifolium</name>
    <name type="common">Dalmatian daisy</name>
    <name type="synonym">Chrysanthemum cinerariifolium</name>
    <dbReference type="NCBI Taxonomy" id="118510"/>
    <lineage>
        <taxon>Eukaryota</taxon>
        <taxon>Viridiplantae</taxon>
        <taxon>Streptophyta</taxon>
        <taxon>Embryophyta</taxon>
        <taxon>Tracheophyta</taxon>
        <taxon>Spermatophyta</taxon>
        <taxon>Magnoliopsida</taxon>
        <taxon>eudicotyledons</taxon>
        <taxon>Gunneridae</taxon>
        <taxon>Pentapetalae</taxon>
        <taxon>asterids</taxon>
        <taxon>campanulids</taxon>
        <taxon>Asterales</taxon>
        <taxon>Asteraceae</taxon>
        <taxon>Asteroideae</taxon>
        <taxon>Anthemideae</taxon>
        <taxon>Anthemidinae</taxon>
        <taxon>Tanacetum</taxon>
    </lineage>
</organism>
<evidence type="ECO:0000256" key="5">
    <source>
        <dbReference type="ARBA" id="ARBA00022840"/>
    </source>
</evidence>
<gene>
    <name evidence="8" type="ORF">Tci_030936</name>
</gene>
<keyword evidence="4 8" id="KW-0418">Kinase</keyword>
<dbReference type="GO" id="GO:0005524">
    <property type="term" value="F:ATP binding"/>
    <property type="evidence" value="ECO:0007669"/>
    <property type="project" value="UniProtKB-UniRule"/>
</dbReference>
<evidence type="ECO:0000256" key="3">
    <source>
        <dbReference type="ARBA" id="ARBA00022741"/>
    </source>
</evidence>
<evidence type="ECO:0000313" key="8">
    <source>
        <dbReference type="EMBL" id="GEU58958.1"/>
    </source>
</evidence>
<dbReference type="InterPro" id="IPR045272">
    <property type="entry name" value="ANXUR1/2-like"/>
</dbReference>
<comment type="caution">
    <text evidence="8">The sequence shown here is derived from an EMBL/GenBank/DDBJ whole genome shotgun (WGS) entry which is preliminary data.</text>
</comment>
<accession>A0A6L2LB07</accession>
<dbReference type="PROSITE" id="PS00107">
    <property type="entry name" value="PROTEIN_KINASE_ATP"/>
    <property type="match status" value="1"/>
</dbReference>
<reference evidence="8" key="1">
    <citation type="journal article" date="2019" name="Sci. Rep.">
        <title>Draft genome of Tanacetum cinerariifolium, the natural source of mosquito coil.</title>
        <authorList>
            <person name="Yamashiro T."/>
            <person name="Shiraishi A."/>
            <person name="Satake H."/>
            <person name="Nakayama K."/>
        </authorList>
    </citation>
    <scope>NUCLEOTIDE SEQUENCE</scope>
</reference>
<keyword evidence="2" id="KW-0808">Transferase</keyword>
<dbReference type="PANTHER" id="PTHR27003:SF338">
    <property type="entry name" value="TYROSINE-PROTEIN KINASE, NON-RECEPTOR JAK_TYK2-RELATED"/>
    <property type="match status" value="1"/>
</dbReference>
<evidence type="ECO:0000256" key="1">
    <source>
        <dbReference type="ARBA" id="ARBA00022527"/>
    </source>
</evidence>
<evidence type="ECO:0000256" key="4">
    <source>
        <dbReference type="ARBA" id="ARBA00022777"/>
    </source>
</evidence>